<accession>A0A0V0H5R0</accession>
<evidence type="ECO:0000313" key="1">
    <source>
        <dbReference type="EMBL" id="JAP15692.1"/>
    </source>
</evidence>
<organism evidence="1">
    <name type="scientific">Solanum chacoense</name>
    <name type="common">Chaco potato</name>
    <dbReference type="NCBI Taxonomy" id="4108"/>
    <lineage>
        <taxon>Eukaryota</taxon>
        <taxon>Viridiplantae</taxon>
        <taxon>Streptophyta</taxon>
        <taxon>Embryophyta</taxon>
        <taxon>Tracheophyta</taxon>
        <taxon>Spermatophyta</taxon>
        <taxon>Magnoliopsida</taxon>
        <taxon>eudicotyledons</taxon>
        <taxon>Gunneridae</taxon>
        <taxon>Pentapetalae</taxon>
        <taxon>asterids</taxon>
        <taxon>lamiids</taxon>
        <taxon>Solanales</taxon>
        <taxon>Solanaceae</taxon>
        <taxon>Solanoideae</taxon>
        <taxon>Solaneae</taxon>
        <taxon>Solanum</taxon>
    </lineage>
</organism>
<sequence>RTRVVSRISITTGVSSFAKTCYESLAEGDGDKGEYGWVYDQEPIWIHVEVFNYKSYSSHKDIDGSIWGEEDSLTYGDVWRLGVCM</sequence>
<dbReference type="AlphaFoldDB" id="A0A0V0H5R0"/>
<protein>
    <submittedName>
        <fullName evidence="1">Putative ovule protein</fullName>
    </submittedName>
</protein>
<name>A0A0V0H5R0_SOLCH</name>
<reference evidence="1" key="1">
    <citation type="submission" date="2015-12" db="EMBL/GenBank/DDBJ databases">
        <title>Gene expression during late stages of embryo sac development: a critical building block for successful pollen-pistil interactions.</title>
        <authorList>
            <person name="Liu Y."/>
            <person name="Joly V."/>
            <person name="Sabar M."/>
            <person name="Matton D.P."/>
        </authorList>
    </citation>
    <scope>NUCLEOTIDE SEQUENCE</scope>
</reference>
<feature type="non-terminal residue" evidence="1">
    <location>
        <position position="1"/>
    </location>
</feature>
<proteinExistence type="predicted"/>
<dbReference type="EMBL" id="GEDG01024810">
    <property type="protein sequence ID" value="JAP15692.1"/>
    <property type="molecule type" value="Transcribed_RNA"/>
</dbReference>